<gene>
    <name evidence="2" type="ORF">Cvel_8386</name>
</gene>
<organism evidence="2">
    <name type="scientific">Chromera velia CCMP2878</name>
    <dbReference type="NCBI Taxonomy" id="1169474"/>
    <lineage>
        <taxon>Eukaryota</taxon>
        <taxon>Sar</taxon>
        <taxon>Alveolata</taxon>
        <taxon>Colpodellida</taxon>
        <taxon>Chromeraceae</taxon>
        <taxon>Chromera</taxon>
    </lineage>
</organism>
<feature type="region of interest" description="Disordered" evidence="1">
    <location>
        <begin position="519"/>
        <end position="581"/>
    </location>
</feature>
<accession>A0A0G4HT73</accession>
<proteinExistence type="predicted"/>
<name>A0A0G4HT73_9ALVE</name>
<evidence type="ECO:0000256" key="1">
    <source>
        <dbReference type="SAM" id="MobiDB-lite"/>
    </source>
</evidence>
<feature type="compositionally biased region" description="Pro residues" evidence="1">
    <location>
        <begin position="366"/>
        <end position="375"/>
    </location>
</feature>
<feature type="compositionally biased region" description="Basic and acidic residues" evidence="1">
    <location>
        <begin position="524"/>
        <end position="537"/>
    </location>
</feature>
<sequence>MTTKVLSPGGSPSLRIDELVTDPKAPALPAESVDPVTSGKKVQADAEPPQTRLDDEGVKRLSKDLTSALKQNLNEEDSVRQLIRRSSNDSSIDKTKIPELPKGEDLSLPPDPLPPEEPPEAIDDIIRATAEEEIRVQFPEIADDAEQVAQLLDSLLGHSGTSEGGEMGSPRGNRIGAPEQISSEDERLARTRAEALQLAEDIVILPDCRVRRAEPELSVFLLNQLRGALVEESDTYPDGTSPRDAVPFMKQQSLKEEPVEEDAGALPHALRASLVRSLRDRQRRQVIRARHRLALSKSVRGGASAEAARAALHALKENAAKGPTSGFPGVSGGSIQASSSSVNPPAQDERFLSPHTVASHWGLAPPEAPDPPPSAPLSRQRVHKRREAAALDSNTVDGGAVGRSLLGRLGFRSLASGDVHLRGGSLKGMWTPWYTDRRTWFTSKHRGGTVTDPADLTGEGSEERFTSAYEKIQRADRDEVGRPLPGTDLAKLQGLRVAEVMRQYILSLPPIESRRLPHFLVEPSRTDKKGSRKEGSIRRSRMKSSGASTRKGKGKGGTGRGAETAAVDAPQDGGVSTVDWYSMSPQVDHPVRYVPLQVFDNGEE</sequence>
<feature type="region of interest" description="Disordered" evidence="1">
    <location>
        <begin position="80"/>
        <end position="118"/>
    </location>
</feature>
<feature type="region of interest" description="Disordered" evidence="1">
    <location>
        <begin position="321"/>
        <end position="397"/>
    </location>
</feature>
<feature type="region of interest" description="Disordered" evidence="1">
    <location>
        <begin position="1"/>
        <end position="59"/>
    </location>
</feature>
<dbReference type="VEuPathDB" id="CryptoDB:Cvel_8386"/>
<feature type="compositionally biased region" description="Basic and acidic residues" evidence="1">
    <location>
        <begin position="91"/>
        <end position="105"/>
    </location>
</feature>
<evidence type="ECO:0000313" key="2">
    <source>
        <dbReference type="EMBL" id="CEM47540.1"/>
    </source>
</evidence>
<dbReference type="AlphaFoldDB" id="A0A0G4HT73"/>
<protein>
    <submittedName>
        <fullName evidence="2">Uncharacterized protein</fullName>
    </submittedName>
</protein>
<reference evidence="2" key="1">
    <citation type="submission" date="2014-11" db="EMBL/GenBank/DDBJ databases">
        <authorList>
            <person name="Otto D Thomas"/>
            <person name="Naeem Raeece"/>
        </authorList>
    </citation>
    <scope>NUCLEOTIDE SEQUENCE</scope>
</reference>
<dbReference type="EMBL" id="CDMZ01003773">
    <property type="protein sequence ID" value="CEM47540.1"/>
    <property type="molecule type" value="Genomic_DNA"/>
</dbReference>